<evidence type="ECO:0000313" key="8">
    <source>
        <dbReference type="Proteomes" id="UP001596183"/>
    </source>
</evidence>
<dbReference type="PANTHER" id="PTHR43133">
    <property type="entry name" value="RNA POLYMERASE ECF-TYPE SIGMA FACTO"/>
    <property type="match status" value="1"/>
</dbReference>
<protein>
    <submittedName>
        <fullName evidence="7">Sigma factor</fullName>
    </submittedName>
</protein>
<organism evidence="7 8">
    <name type="scientific">Streptomyces incanus</name>
    <dbReference type="NCBI Taxonomy" id="887453"/>
    <lineage>
        <taxon>Bacteria</taxon>
        <taxon>Bacillati</taxon>
        <taxon>Actinomycetota</taxon>
        <taxon>Actinomycetes</taxon>
        <taxon>Kitasatosporales</taxon>
        <taxon>Streptomycetaceae</taxon>
        <taxon>Streptomyces</taxon>
    </lineage>
</organism>
<reference evidence="8" key="1">
    <citation type="journal article" date="2019" name="Int. J. Syst. Evol. Microbiol.">
        <title>The Global Catalogue of Microorganisms (GCM) 10K type strain sequencing project: providing services to taxonomists for standard genome sequencing and annotation.</title>
        <authorList>
            <consortium name="The Broad Institute Genomics Platform"/>
            <consortium name="The Broad Institute Genome Sequencing Center for Infectious Disease"/>
            <person name="Wu L."/>
            <person name="Ma J."/>
        </authorList>
    </citation>
    <scope>NUCLEOTIDE SEQUENCE [LARGE SCALE GENOMIC DNA]</scope>
    <source>
        <strain evidence="8">JCM 13852</strain>
    </source>
</reference>
<evidence type="ECO:0000256" key="3">
    <source>
        <dbReference type="ARBA" id="ARBA00023125"/>
    </source>
</evidence>
<keyword evidence="4" id="KW-0804">Transcription</keyword>
<keyword evidence="3" id="KW-0238">DNA-binding</keyword>
<feature type="domain" description="RNA polymerase sigma-70 region 2" evidence="6">
    <location>
        <begin position="137"/>
        <end position="206"/>
    </location>
</feature>
<evidence type="ECO:0000256" key="2">
    <source>
        <dbReference type="ARBA" id="ARBA00023082"/>
    </source>
</evidence>
<dbReference type="InterPro" id="IPR007627">
    <property type="entry name" value="RNA_pol_sigma70_r2"/>
</dbReference>
<dbReference type="SUPFAM" id="SSF88946">
    <property type="entry name" value="Sigma2 domain of RNA polymerase sigma factors"/>
    <property type="match status" value="1"/>
</dbReference>
<keyword evidence="2" id="KW-0731">Sigma factor</keyword>
<evidence type="ECO:0000313" key="7">
    <source>
        <dbReference type="EMBL" id="MFC5670849.1"/>
    </source>
</evidence>
<feature type="region of interest" description="Disordered" evidence="5">
    <location>
        <begin position="90"/>
        <end position="126"/>
    </location>
</feature>
<dbReference type="Proteomes" id="UP001596183">
    <property type="component" value="Unassembled WGS sequence"/>
</dbReference>
<dbReference type="InterPro" id="IPR044925">
    <property type="entry name" value="His-Me_finger_sf"/>
</dbReference>
<dbReference type="RefSeq" id="WP_381209858.1">
    <property type="nucleotide sequence ID" value="NZ_JBHSPC010000032.1"/>
</dbReference>
<evidence type="ECO:0000256" key="1">
    <source>
        <dbReference type="ARBA" id="ARBA00023015"/>
    </source>
</evidence>
<evidence type="ECO:0000256" key="4">
    <source>
        <dbReference type="ARBA" id="ARBA00023163"/>
    </source>
</evidence>
<evidence type="ECO:0000259" key="6">
    <source>
        <dbReference type="Pfam" id="PF04542"/>
    </source>
</evidence>
<keyword evidence="8" id="KW-1185">Reference proteome</keyword>
<evidence type="ECO:0000256" key="5">
    <source>
        <dbReference type="SAM" id="MobiDB-lite"/>
    </source>
</evidence>
<keyword evidence="1" id="KW-0805">Transcription regulation</keyword>
<dbReference type="Gene3D" id="1.10.1740.10">
    <property type="match status" value="1"/>
</dbReference>
<dbReference type="InterPro" id="IPR039425">
    <property type="entry name" value="RNA_pol_sigma-70-like"/>
</dbReference>
<dbReference type="InterPro" id="IPR013325">
    <property type="entry name" value="RNA_pol_sigma_r2"/>
</dbReference>
<sequence>MSALLGRLMAKTTPGPNGCVIFTGSTVEGYGQIFAAGRRELTHRVAYLLLVGEIPEGMRVSHLCHTADTSCPGGKACLHRRCINRDHLTARSQSDVSREGHGRKMKPAGSARLTRRERDEQVAASRSAGDREAFAALYRRHAPSITGLVLTLVRDRNVALAEDLTAEAFIRAWRAWPKCRATTDVQRRAWLRTIVRHTVIDHYRVKANTAETAMDPTAWQYANRAVDASDTAGCYALARTGRRSLATH</sequence>
<dbReference type="SUPFAM" id="SSF54060">
    <property type="entry name" value="His-Me finger endonucleases"/>
    <property type="match status" value="1"/>
</dbReference>
<dbReference type="PANTHER" id="PTHR43133:SF8">
    <property type="entry name" value="RNA POLYMERASE SIGMA FACTOR HI_1459-RELATED"/>
    <property type="match status" value="1"/>
</dbReference>
<accession>A0ABW0XPE3</accession>
<gene>
    <name evidence="7" type="ORF">ACFP2V_12210</name>
</gene>
<comment type="caution">
    <text evidence="7">The sequence shown here is derived from an EMBL/GenBank/DDBJ whole genome shotgun (WGS) entry which is preliminary data.</text>
</comment>
<dbReference type="Pfam" id="PF04542">
    <property type="entry name" value="Sigma70_r2"/>
    <property type="match status" value="1"/>
</dbReference>
<proteinExistence type="predicted"/>
<dbReference type="EMBL" id="JBHSPC010000032">
    <property type="protein sequence ID" value="MFC5670849.1"/>
    <property type="molecule type" value="Genomic_DNA"/>
</dbReference>
<name>A0ABW0XPE3_9ACTN</name>